<dbReference type="GO" id="GO:0006357">
    <property type="term" value="P:regulation of transcription by RNA polymerase II"/>
    <property type="evidence" value="ECO:0007669"/>
    <property type="project" value="TreeGrafter"/>
</dbReference>
<feature type="compositionally biased region" description="Polar residues" evidence="5">
    <location>
        <begin position="159"/>
        <end position="181"/>
    </location>
</feature>
<evidence type="ECO:0000313" key="8">
    <source>
        <dbReference type="Proteomes" id="UP001209878"/>
    </source>
</evidence>
<dbReference type="PANTHER" id="PTHR45781:SF1">
    <property type="entry name" value="HMG BOX DOMAIN-CONTAINING PROTEIN"/>
    <property type="match status" value="1"/>
</dbReference>
<feature type="region of interest" description="Disordered" evidence="5">
    <location>
        <begin position="159"/>
        <end position="182"/>
    </location>
</feature>
<evidence type="ECO:0000256" key="3">
    <source>
        <dbReference type="ARBA" id="ARBA00023242"/>
    </source>
</evidence>
<dbReference type="GO" id="GO:0031490">
    <property type="term" value="F:chromatin DNA binding"/>
    <property type="evidence" value="ECO:0007669"/>
    <property type="project" value="TreeGrafter"/>
</dbReference>
<dbReference type="GO" id="GO:0005634">
    <property type="term" value="C:nucleus"/>
    <property type="evidence" value="ECO:0007669"/>
    <property type="project" value="UniProtKB-SubCell"/>
</dbReference>
<feature type="DNA-binding region" description="HMG box" evidence="4">
    <location>
        <begin position="29"/>
        <end position="97"/>
    </location>
</feature>
<dbReference type="PANTHER" id="PTHR45781">
    <property type="entry name" value="AGAP000281-PA"/>
    <property type="match status" value="1"/>
</dbReference>
<dbReference type="PROSITE" id="PS50118">
    <property type="entry name" value="HMG_BOX_2"/>
    <property type="match status" value="1"/>
</dbReference>
<evidence type="ECO:0000259" key="6">
    <source>
        <dbReference type="PROSITE" id="PS50118"/>
    </source>
</evidence>
<dbReference type="Pfam" id="PF00505">
    <property type="entry name" value="HMG_box"/>
    <property type="match status" value="1"/>
</dbReference>
<sequence>MGASLPSTEVRSKKLKAPKKRKKKDPNEPQKPISAYALFFRDTQAAIKGQNPSASFGEVSKIVASMWDGLDEEHKNTYKKKTELAKKEYLKKLAAYRANLVSKGALVSQEANEKTPTSQSAAAGARVSYGGVAPQSHPTTMAPHMVEAASPIAMTAHQMSPPQYHHQMSPQSSPTAMNMSPSGAEYPYENQVMPSASMSPMYGGGSPGMCVRSGCHNLATENPGWDREYCSSECVVNHCR</sequence>
<dbReference type="Proteomes" id="UP001209878">
    <property type="component" value="Unassembled WGS sequence"/>
</dbReference>
<proteinExistence type="predicted"/>
<dbReference type="InterPro" id="IPR036910">
    <property type="entry name" value="HMG_box_dom_sf"/>
</dbReference>
<dbReference type="FunFam" id="1.10.30.10:FF:000005">
    <property type="entry name" value="TOX high mobility group box family member 3"/>
    <property type="match status" value="1"/>
</dbReference>
<protein>
    <recommendedName>
        <fullName evidence="6">HMG box domain-containing protein</fullName>
    </recommendedName>
</protein>
<dbReference type="InterPro" id="IPR051365">
    <property type="entry name" value="TOX_HMG-box_domain"/>
</dbReference>
<dbReference type="EMBL" id="JAODUO010000018">
    <property type="protein sequence ID" value="KAK2193041.1"/>
    <property type="molecule type" value="Genomic_DNA"/>
</dbReference>
<comment type="subcellular location">
    <subcellularLocation>
        <location evidence="1">Nucleus</location>
    </subcellularLocation>
</comment>
<comment type="caution">
    <text evidence="7">The sequence shown here is derived from an EMBL/GenBank/DDBJ whole genome shotgun (WGS) entry which is preliminary data.</text>
</comment>
<feature type="compositionally biased region" description="Basic residues" evidence="5">
    <location>
        <begin position="13"/>
        <end position="24"/>
    </location>
</feature>
<dbReference type="PRINTS" id="PR00886">
    <property type="entry name" value="HIGHMOBLTY12"/>
</dbReference>
<feature type="domain" description="HMG box" evidence="6">
    <location>
        <begin position="29"/>
        <end position="97"/>
    </location>
</feature>
<dbReference type="AlphaFoldDB" id="A0AAD9PEE8"/>
<dbReference type="CDD" id="cd21995">
    <property type="entry name" value="HMG-box_TOX-like"/>
    <property type="match status" value="1"/>
</dbReference>
<evidence type="ECO:0000256" key="1">
    <source>
        <dbReference type="ARBA" id="ARBA00004123"/>
    </source>
</evidence>
<evidence type="ECO:0000313" key="7">
    <source>
        <dbReference type="EMBL" id="KAK2193041.1"/>
    </source>
</evidence>
<organism evidence="7 8">
    <name type="scientific">Ridgeia piscesae</name>
    <name type="common">Tubeworm</name>
    <dbReference type="NCBI Taxonomy" id="27915"/>
    <lineage>
        <taxon>Eukaryota</taxon>
        <taxon>Metazoa</taxon>
        <taxon>Spiralia</taxon>
        <taxon>Lophotrochozoa</taxon>
        <taxon>Annelida</taxon>
        <taxon>Polychaeta</taxon>
        <taxon>Sedentaria</taxon>
        <taxon>Canalipalpata</taxon>
        <taxon>Sabellida</taxon>
        <taxon>Siboglinidae</taxon>
        <taxon>Ridgeia</taxon>
    </lineage>
</organism>
<evidence type="ECO:0000256" key="2">
    <source>
        <dbReference type="ARBA" id="ARBA00023125"/>
    </source>
</evidence>
<keyword evidence="2 4" id="KW-0238">DNA-binding</keyword>
<evidence type="ECO:0000256" key="5">
    <source>
        <dbReference type="SAM" id="MobiDB-lite"/>
    </source>
</evidence>
<evidence type="ECO:0000256" key="4">
    <source>
        <dbReference type="PROSITE-ProRule" id="PRU00267"/>
    </source>
</evidence>
<keyword evidence="3 4" id="KW-0539">Nucleus</keyword>
<dbReference type="SMART" id="SM00398">
    <property type="entry name" value="HMG"/>
    <property type="match status" value="1"/>
</dbReference>
<accession>A0AAD9PEE8</accession>
<dbReference type="Gene3D" id="1.10.30.10">
    <property type="entry name" value="High mobility group box domain"/>
    <property type="match status" value="1"/>
</dbReference>
<dbReference type="SUPFAM" id="SSF47095">
    <property type="entry name" value="HMG-box"/>
    <property type="match status" value="1"/>
</dbReference>
<dbReference type="InterPro" id="IPR009071">
    <property type="entry name" value="HMG_box_dom"/>
</dbReference>
<gene>
    <name evidence="7" type="ORF">NP493_18g09000</name>
</gene>
<feature type="region of interest" description="Disordered" evidence="5">
    <location>
        <begin position="1"/>
        <end position="33"/>
    </location>
</feature>
<name>A0AAD9PEE8_RIDPI</name>
<keyword evidence="8" id="KW-1185">Reference proteome</keyword>
<reference evidence="7" key="1">
    <citation type="journal article" date="2023" name="Mol. Biol. Evol.">
        <title>Third-Generation Sequencing Reveals the Adaptive Role of the Epigenome in Three Deep-Sea Polychaetes.</title>
        <authorList>
            <person name="Perez M."/>
            <person name="Aroh O."/>
            <person name="Sun Y."/>
            <person name="Lan Y."/>
            <person name="Juniper S.K."/>
            <person name="Young C.R."/>
            <person name="Angers B."/>
            <person name="Qian P.Y."/>
        </authorList>
    </citation>
    <scope>NUCLEOTIDE SEQUENCE</scope>
    <source>
        <strain evidence="7">R07B-5</strain>
    </source>
</reference>